<evidence type="ECO:0000256" key="2">
    <source>
        <dbReference type="ARBA" id="ARBA00008854"/>
    </source>
</evidence>
<feature type="transmembrane region" description="Helical" evidence="6">
    <location>
        <begin position="6"/>
        <end position="22"/>
    </location>
</feature>
<sequence>MVLLYVLAFIVIVILAWIIAVSNRMKVMEVKIDEASSSIDVALEKRYSVLSKQMDIVKGVCSHEQKLLFESIKLRQGMNFDEQNEAIEKVTKLANGINALAENYPEIKTNENFAILQKSVNDTEEHLQAARRLFNSNVSSFNQYVVTFPNSIVAALVGKQQKTFFVADEQRKKDVDLSMDSVSNN</sequence>
<proteinExistence type="inferred from homology"/>
<dbReference type="Pfam" id="PF04011">
    <property type="entry name" value="LemA"/>
    <property type="match status" value="1"/>
</dbReference>
<dbReference type="InterPro" id="IPR023353">
    <property type="entry name" value="LemA-like_dom_sf"/>
</dbReference>
<dbReference type="InterPro" id="IPR007156">
    <property type="entry name" value="MamQ_LemA"/>
</dbReference>
<evidence type="ECO:0000256" key="3">
    <source>
        <dbReference type="ARBA" id="ARBA00022692"/>
    </source>
</evidence>
<dbReference type="Proteomes" id="UP000766246">
    <property type="component" value="Unassembled WGS sequence"/>
</dbReference>
<organism evidence="7 8">
    <name type="scientific">Pseudobutyrivibrio ruminis</name>
    <dbReference type="NCBI Taxonomy" id="46206"/>
    <lineage>
        <taxon>Bacteria</taxon>
        <taxon>Bacillati</taxon>
        <taxon>Bacillota</taxon>
        <taxon>Clostridia</taxon>
        <taxon>Lachnospirales</taxon>
        <taxon>Lachnospiraceae</taxon>
        <taxon>Pseudobutyrivibrio</taxon>
    </lineage>
</organism>
<dbReference type="EMBL" id="SVER01000014">
    <property type="protein sequence ID" value="MBE5919528.1"/>
    <property type="molecule type" value="Genomic_DNA"/>
</dbReference>
<name>A0A927UAY0_9FIRM</name>
<keyword evidence="4 6" id="KW-1133">Transmembrane helix</keyword>
<evidence type="ECO:0000256" key="6">
    <source>
        <dbReference type="SAM" id="Phobius"/>
    </source>
</evidence>
<evidence type="ECO:0000256" key="1">
    <source>
        <dbReference type="ARBA" id="ARBA00004167"/>
    </source>
</evidence>
<dbReference type="SUPFAM" id="SSF140478">
    <property type="entry name" value="LemA-like"/>
    <property type="match status" value="1"/>
</dbReference>
<dbReference type="AlphaFoldDB" id="A0A927UAY0"/>
<evidence type="ECO:0000256" key="5">
    <source>
        <dbReference type="ARBA" id="ARBA00023136"/>
    </source>
</evidence>
<accession>A0A927UAY0</accession>
<evidence type="ECO:0000313" key="7">
    <source>
        <dbReference type="EMBL" id="MBE5919528.1"/>
    </source>
</evidence>
<keyword evidence="3 6" id="KW-0812">Transmembrane</keyword>
<dbReference type="PANTHER" id="PTHR34478">
    <property type="entry name" value="PROTEIN LEMA"/>
    <property type="match status" value="1"/>
</dbReference>
<reference evidence="7" key="1">
    <citation type="submission" date="2019-04" db="EMBL/GenBank/DDBJ databases">
        <title>Evolution of Biomass-Degrading Anaerobic Consortia Revealed by Metagenomics.</title>
        <authorList>
            <person name="Peng X."/>
        </authorList>
    </citation>
    <scope>NUCLEOTIDE SEQUENCE</scope>
    <source>
        <strain evidence="7">SIG311</strain>
    </source>
</reference>
<evidence type="ECO:0000256" key="4">
    <source>
        <dbReference type="ARBA" id="ARBA00022989"/>
    </source>
</evidence>
<keyword evidence="5 6" id="KW-0472">Membrane</keyword>
<dbReference type="PANTHER" id="PTHR34478:SF2">
    <property type="entry name" value="MEMBRANE PROTEIN"/>
    <property type="match status" value="1"/>
</dbReference>
<dbReference type="Gene3D" id="1.20.1440.20">
    <property type="entry name" value="LemA-like domain"/>
    <property type="match status" value="1"/>
</dbReference>
<protein>
    <submittedName>
        <fullName evidence="7">LemA family protein</fullName>
    </submittedName>
</protein>
<comment type="similarity">
    <text evidence="2">Belongs to the LemA family.</text>
</comment>
<gene>
    <name evidence="7" type="ORF">E7272_06740</name>
</gene>
<comment type="caution">
    <text evidence="7">The sequence shown here is derived from an EMBL/GenBank/DDBJ whole genome shotgun (WGS) entry which is preliminary data.</text>
</comment>
<comment type="subcellular location">
    <subcellularLocation>
        <location evidence="1">Membrane</location>
        <topology evidence="1">Single-pass membrane protein</topology>
    </subcellularLocation>
</comment>
<evidence type="ECO:0000313" key="8">
    <source>
        <dbReference type="Proteomes" id="UP000766246"/>
    </source>
</evidence>
<dbReference type="GO" id="GO:0016020">
    <property type="term" value="C:membrane"/>
    <property type="evidence" value="ECO:0007669"/>
    <property type="project" value="UniProtKB-SubCell"/>
</dbReference>